<dbReference type="RefSeq" id="WP_120712575.1">
    <property type="nucleotide sequence ID" value="NZ_RBCJ01000003.1"/>
</dbReference>
<dbReference type="AlphaFoldDB" id="A0A3B0C7X5"/>
<dbReference type="PANTHER" id="PTHR12526:SF638">
    <property type="entry name" value="SPORE COAT PROTEIN SA"/>
    <property type="match status" value="1"/>
</dbReference>
<dbReference type="OrthoDB" id="7560678at2"/>
<evidence type="ECO:0000259" key="1">
    <source>
        <dbReference type="Pfam" id="PF00534"/>
    </source>
</evidence>
<comment type="caution">
    <text evidence="2">The sequence shown here is derived from an EMBL/GenBank/DDBJ whole genome shotgun (WGS) entry which is preliminary data.</text>
</comment>
<dbReference type="Pfam" id="PF00534">
    <property type="entry name" value="Glycos_transf_1"/>
    <property type="match status" value="1"/>
</dbReference>
<dbReference type="GO" id="GO:0016757">
    <property type="term" value="F:glycosyltransferase activity"/>
    <property type="evidence" value="ECO:0007669"/>
    <property type="project" value="InterPro"/>
</dbReference>
<evidence type="ECO:0000313" key="3">
    <source>
        <dbReference type="Proteomes" id="UP000276603"/>
    </source>
</evidence>
<feature type="domain" description="Glycosyl transferase family 1" evidence="1">
    <location>
        <begin position="574"/>
        <end position="735"/>
    </location>
</feature>
<dbReference type="InterPro" id="IPR001296">
    <property type="entry name" value="Glyco_trans_1"/>
</dbReference>
<dbReference type="Pfam" id="PF13692">
    <property type="entry name" value="Glyco_trans_1_4"/>
    <property type="match status" value="1"/>
</dbReference>
<dbReference type="Proteomes" id="UP000276603">
    <property type="component" value="Unassembled WGS sequence"/>
</dbReference>
<proteinExistence type="predicted"/>
<keyword evidence="3" id="KW-1185">Reference proteome</keyword>
<evidence type="ECO:0000313" key="2">
    <source>
        <dbReference type="EMBL" id="RKN79767.1"/>
    </source>
</evidence>
<protein>
    <submittedName>
        <fullName evidence="2">Glycosyltransferase family 1 protein</fullName>
    </submittedName>
</protein>
<sequence>MKILFIHNNYASNTSGEEQAAEALREVLVANGHEVKWFRRFSDVISDSFWKKVQAFFSGMYNPGAVKELKGILDEFQPDIVQVQNLYPFISPGIIRTIKRRRIPLVMRCPNYRLFCPNGLHLDPKGTICEKCLSGTREWNCIAKNCEEDIPKSIGYALRNFLARTVWGVTKTMDAYIVQTAFQRQKFMDNGIPPEKLFIVPGLTPVDYSQDELLIPKYVSFIGRISREKGILEFLEAARLLPKIPFVVAGSIPKSYVHLKSGSPENVTWKGYLSGKELDKAFGESKMVVVPSKWYEGFPNVITRAMKHARPIIASNLGAMSAIIDHGENGLLVEPGDAIGLAKAIRELYDHSEKCKALGAKARIKADTWYTREKVYENVLALYDILLQQKEKKAKKILSVLHYPPPVHGAAMVGQYIMESKLINDSFDLFYINLGTSTSVHEIGQGGWSKIKRFLTILKQTFEHLQRHKPQLVYITLTASGAGFYKDAFIVLLAKWFRKKVVFHFHNKGVSRKQTRWWDHLLYKMVFRKSEVILLSEHLYYDVKKYVPKERVHFCPNGIPPNMKIEHGQRICTGPVRLLFLSNMIESKGVFVLLEACRLLQKKNLQFHCTFIGSQGDIEIDQFHNRIKNLGLDGIVEYAGRKYGIDKEEAYAKSDIFVFPTYYPNETFGLVNLEAMQFSLPIVSTFEGGIPDVVKEGETGFLVEKESPEALAKKLELLIRNPELRMKMGRAGRKRYEEHFTLEAFETRFHNIMEKLI</sequence>
<name>A0A3B0C7X5_9FLAO</name>
<gene>
    <name evidence="2" type="ORF">D7Z94_15925</name>
</gene>
<dbReference type="CDD" id="cd03801">
    <property type="entry name" value="GT4_PimA-like"/>
    <property type="match status" value="2"/>
</dbReference>
<dbReference type="Gene3D" id="3.40.50.2000">
    <property type="entry name" value="Glycogen Phosphorylase B"/>
    <property type="match status" value="4"/>
</dbReference>
<dbReference type="PANTHER" id="PTHR12526">
    <property type="entry name" value="GLYCOSYLTRANSFERASE"/>
    <property type="match status" value="1"/>
</dbReference>
<accession>A0A3B0C7X5</accession>
<organism evidence="2 3">
    <name type="scientific">Ulvibacterium marinum</name>
    <dbReference type="NCBI Taxonomy" id="2419782"/>
    <lineage>
        <taxon>Bacteria</taxon>
        <taxon>Pseudomonadati</taxon>
        <taxon>Bacteroidota</taxon>
        <taxon>Flavobacteriia</taxon>
        <taxon>Flavobacteriales</taxon>
        <taxon>Flavobacteriaceae</taxon>
        <taxon>Ulvibacterium</taxon>
    </lineage>
</organism>
<dbReference type="EMBL" id="RBCJ01000003">
    <property type="protein sequence ID" value="RKN79767.1"/>
    <property type="molecule type" value="Genomic_DNA"/>
</dbReference>
<reference evidence="2 3" key="1">
    <citation type="submission" date="2018-10" db="EMBL/GenBank/DDBJ databases">
        <title>Ulvibacterium marinum gen. nov., sp. nov., a novel marine bacterium of the family Flavobacteriaceae, isolated from a culture of the green alga Ulva prolifera.</title>
        <authorList>
            <person name="Zhang Z."/>
        </authorList>
    </citation>
    <scope>NUCLEOTIDE SEQUENCE [LARGE SCALE GENOMIC DNA]</scope>
    <source>
        <strain evidence="2 3">CCMM003</strain>
    </source>
</reference>
<keyword evidence="2" id="KW-0808">Transferase</keyword>
<dbReference type="SUPFAM" id="SSF53756">
    <property type="entry name" value="UDP-Glycosyltransferase/glycogen phosphorylase"/>
    <property type="match status" value="2"/>
</dbReference>